<organism evidence="2">
    <name type="scientific">Dulem virus 40</name>
    <dbReference type="NCBI Taxonomy" id="3145758"/>
    <lineage>
        <taxon>Viruses</taxon>
        <taxon>Duplodnaviria</taxon>
        <taxon>Heunggongvirae</taxon>
        <taxon>Uroviricota</taxon>
        <taxon>Caudoviricetes</taxon>
    </lineage>
</organism>
<sequence>MKFSVFAKWYSSYGRGAALGCASRHDWGRAMLYVVFCAVNHFCYIFHTKRCRKP</sequence>
<keyword evidence="1" id="KW-0472">Membrane</keyword>
<keyword evidence="1" id="KW-0812">Transmembrane</keyword>
<proteinExistence type="predicted"/>
<dbReference type="EMBL" id="PP511379">
    <property type="protein sequence ID" value="XCD03666.1"/>
    <property type="molecule type" value="Genomic_DNA"/>
</dbReference>
<name>A0AAU8AXZ5_9CAUD</name>
<evidence type="ECO:0000313" key="2">
    <source>
        <dbReference type="EMBL" id="XCD03666.1"/>
    </source>
</evidence>
<keyword evidence="1" id="KW-1133">Transmembrane helix</keyword>
<feature type="transmembrane region" description="Helical" evidence="1">
    <location>
        <begin position="30"/>
        <end position="47"/>
    </location>
</feature>
<protein>
    <submittedName>
        <fullName evidence="2">Uncharacterized protein</fullName>
    </submittedName>
</protein>
<evidence type="ECO:0000256" key="1">
    <source>
        <dbReference type="SAM" id="Phobius"/>
    </source>
</evidence>
<accession>A0AAU8AXZ5</accession>
<reference evidence="2" key="1">
    <citation type="submission" date="2024-03" db="EMBL/GenBank/DDBJ databases">
        <title>Diverse circular DNA viruses in blood, oral, and fecal samples of captive lemurs.</title>
        <authorList>
            <person name="Paietta E.N."/>
            <person name="Kraberger S."/>
            <person name="Lund M.C."/>
            <person name="Custer J.M."/>
            <person name="Vargas K.M."/>
            <person name="Ehmke E.E."/>
            <person name="Yoder A.D."/>
            <person name="Varsani A."/>
        </authorList>
    </citation>
    <scope>NUCLEOTIDE SEQUENCE</scope>
    <source>
        <strain evidence="2">Duke_21_1</strain>
    </source>
</reference>